<evidence type="ECO:0000256" key="2">
    <source>
        <dbReference type="SAM" id="SignalP"/>
    </source>
</evidence>
<comment type="caution">
    <text evidence="3">The sequence shown here is derived from an EMBL/GenBank/DDBJ whole genome shotgun (WGS) entry which is preliminary data.</text>
</comment>
<keyword evidence="2" id="KW-0732">Signal</keyword>
<sequence length="365" mass="39900">MLTRIMITFICILMSVFGANAQSSDQWEQPGDWNVRYSDTPEYWWLYHSSDDSLKKTIVLVRADRRGDVSMAQAFEEAKAKRGEVNNCPALITAKTEPEYDPYERAMLALTKIKDPEAYAGMSKDLPIIGYEAVDDVGSPQCALIAREFVGGAMLYAFVQDTTGALATELPTVRGAALRLMDDINEAEAPAVAAPPAVQPSSREGVTKECEGKRKDGDWGLSWSPKSASVYVLRSQFLDTSKMQGKSVQLSVRLGGEVDALKGRQDPYLSITIAAEENGQAFVPQKISLSVDDQTVQEWGEGGGQWAVLSNGAIESLLSGTVAELSTVELGRIRFQLEGLERLLRLADIAQHKAVIKTRLGECNS</sequence>
<gene>
    <name evidence="3" type="ORF">DCG58_05880</name>
</gene>
<organism evidence="3 4">
    <name type="scientific">Hyphomonas adhaerens</name>
    <dbReference type="NCBI Taxonomy" id="81029"/>
    <lineage>
        <taxon>Bacteria</taxon>
        <taxon>Pseudomonadati</taxon>
        <taxon>Pseudomonadota</taxon>
        <taxon>Alphaproteobacteria</taxon>
        <taxon>Hyphomonadales</taxon>
        <taxon>Hyphomonadaceae</taxon>
        <taxon>Hyphomonas</taxon>
    </lineage>
</organism>
<feature type="chain" id="PRO_5017658899" evidence="2">
    <location>
        <begin position="22"/>
        <end position="365"/>
    </location>
</feature>
<feature type="region of interest" description="Disordered" evidence="1">
    <location>
        <begin position="191"/>
        <end position="218"/>
    </location>
</feature>
<dbReference type="AlphaFoldDB" id="A0A3B9GW71"/>
<name>A0A3B9GW71_9PROT</name>
<proteinExistence type="predicted"/>
<protein>
    <submittedName>
        <fullName evidence="3">Uncharacterized protein</fullName>
    </submittedName>
</protein>
<evidence type="ECO:0000313" key="4">
    <source>
        <dbReference type="Proteomes" id="UP000259610"/>
    </source>
</evidence>
<evidence type="ECO:0000313" key="3">
    <source>
        <dbReference type="EMBL" id="HAE26670.1"/>
    </source>
</evidence>
<dbReference type="Proteomes" id="UP000259610">
    <property type="component" value="Unassembled WGS sequence"/>
</dbReference>
<reference evidence="3 4" key="1">
    <citation type="journal article" date="2018" name="Nat. Biotechnol.">
        <title>A standardized bacterial taxonomy based on genome phylogeny substantially revises the tree of life.</title>
        <authorList>
            <person name="Parks D.H."/>
            <person name="Chuvochina M."/>
            <person name="Waite D.W."/>
            <person name="Rinke C."/>
            <person name="Skarshewski A."/>
            <person name="Chaumeil P.A."/>
            <person name="Hugenholtz P."/>
        </authorList>
    </citation>
    <scope>NUCLEOTIDE SEQUENCE [LARGE SCALE GENOMIC DNA]</scope>
    <source>
        <strain evidence="3">UBA8733</strain>
    </source>
</reference>
<feature type="signal peptide" evidence="2">
    <location>
        <begin position="1"/>
        <end position="21"/>
    </location>
</feature>
<feature type="compositionally biased region" description="Basic and acidic residues" evidence="1">
    <location>
        <begin position="205"/>
        <end position="218"/>
    </location>
</feature>
<accession>A0A3B9GW71</accession>
<evidence type="ECO:0000256" key="1">
    <source>
        <dbReference type="SAM" id="MobiDB-lite"/>
    </source>
</evidence>
<dbReference type="EMBL" id="DMAN01000128">
    <property type="protein sequence ID" value="HAE26670.1"/>
    <property type="molecule type" value="Genomic_DNA"/>
</dbReference>